<dbReference type="AlphaFoldDB" id="A0A6G8FJJ2"/>
<evidence type="ECO:0000313" key="2">
    <source>
        <dbReference type="EMBL" id="QIM16521.1"/>
    </source>
</evidence>
<protein>
    <submittedName>
        <fullName evidence="2">GyrI-like domain-containing protein</fullName>
    </submittedName>
</protein>
<name>A0A6G8FJJ2_9MICO</name>
<proteinExistence type="predicted"/>
<organism evidence="2 3">
    <name type="scientific">Leucobacter insecticola</name>
    <dbReference type="NCBI Taxonomy" id="2714934"/>
    <lineage>
        <taxon>Bacteria</taxon>
        <taxon>Bacillati</taxon>
        <taxon>Actinomycetota</taxon>
        <taxon>Actinomycetes</taxon>
        <taxon>Micrococcales</taxon>
        <taxon>Microbacteriaceae</taxon>
        <taxon>Leucobacter</taxon>
    </lineage>
</organism>
<dbReference type="Proteomes" id="UP000501387">
    <property type="component" value="Chromosome"/>
</dbReference>
<feature type="domain" description="AraC effector-binding" evidence="1">
    <location>
        <begin position="7"/>
        <end position="157"/>
    </location>
</feature>
<reference evidence="2 3" key="1">
    <citation type="submission" date="2020-03" db="EMBL/GenBank/DDBJ databases">
        <title>Leucobacter sp. nov., isolated from beetles.</title>
        <authorList>
            <person name="Hyun D.-W."/>
            <person name="Bae J.-W."/>
        </authorList>
    </citation>
    <scope>NUCLEOTIDE SEQUENCE [LARGE SCALE GENOMIC DNA]</scope>
    <source>
        <strain evidence="2 3">HDW9B</strain>
    </source>
</reference>
<dbReference type="SMART" id="SM00871">
    <property type="entry name" value="AraC_E_bind"/>
    <property type="match status" value="1"/>
</dbReference>
<dbReference type="InterPro" id="IPR010499">
    <property type="entry name" value="AraC_E-bd"/>
</dbReference>
<dbReference type="SUPFAM" id="SSF55136">
    <property type="entry name" value="Probable bacterial effector-binding domain"/>
    <property type="match status" value="1"/>
</dbReference>
<dbReference type="KEGG" id="lins:G7067_09010"/>
<dbReference type="Pfam" id="PF06445">
    <property type="entry name" value="GyrI-like"/>
    <property type="match status" value="1"/>
</dbReference>
<evidence type="ECO:0000259" key="1">
    <source>
        <dbReference type="SMART" id="SM00871"/>
    </source>
</evidence>
<dbReference type="EMBL" id="CP049934">
    <property type="protein sequence ID" value="QIM16521.1"/>
    <property type="molecule type" value="Genomic_DNA"/>
</dbReference>
<dbReference type="RefSeq" id="WP_166323605.1">
    <property type="nucleotide sequence ID" value="NZ_CP049934.1"/>
</dbReference>
<accession>A0A6G8FJJ2</accession>
<dbReference type="InterPro" id="IPR011256">
    <property type="entry name" value="Reg_factor_effector_dom_sf"/>
</dbReference>
<dbReference type="Gene3D" id="3.20.80.10">
    <property type="entry name" value="Regulatory factor, effector binding domain"/>
    <property type="match status" value="1"/>
</dbReference>
<evidence type="ECO:0000313" key="3">
    <source>
        <dbReference type="Proteomes" id="UP000501387"/>
    </source>
</evidence>
<sequence length="157" mass="16726">MNESAFPTPEIKEMPEMHLVVVREKVAMSDIPSLYDRAYPTIFGTLGAAGIAPVAPPMGVFHGEPGGVLDLSVAVPVAEPFADTVEVTGETLPAARVATMMVHGDFSHLAPAYEHLGRWVTEQGLEAAGIAWEQYLTEPKPGGDPALNETLIAVHLK</sequence>
<keyword evidence="3" id="KW-1185">Reference proteome</keyword>
<dbReference type="InterPro" id="IPR029442">
    <property type="entry name" value="GyrI-like"/>
</dbReference>
<gene>
    <name evidence="2" type="ORF">G7067_09010</name>
</gene>